<dbReference type="OrthoDB" id="6097343at2"/>
<comment type="caution">
    <text evidence="2">The sequence shown here is derived from an EMBL/GenBank/DDBJ whole genome shotgun (WGS) entry which is preliminary data.</text>
</comment>
<organism evidence="2 3">
    <name type="scientific">Marinomonas pollencensis</name>
    <dbReference type="NCBI Taxonomy" id="491954"/>
    <lineage>
        <taxon>Bacteria</taxon>
        <taxon>Pseudomonadati</taxon>
        <taxon>Pseudomonadota</taxon>
        <taxon>Gammaproteobacteria</taxon>
        <taxon>Oceanospirillales</taxon>
        <taxon>Oceanospirillaceae</taxon>
        <taxon>Marinomonas</taxon>
    </lineage>
</organism>
<evidence type="ECO:0008006" key="4">
    <source>
        <dbReference type="Google" id="ProtNLM"/>
    </source>
</evidence>
<keyword evidence="1" id="KW-0732">Signal</keyword>
<name>A0A3E0DNA6_9GAMM</name>
<proteinExistence type="predicted"/>
<keyword evidence="3" id="KW-1185">Reference proteome</keyword>
<sequence>MKSMTPYLCLSLLLGSIHAAAQTTSVRAVINTHSSQIVENITANQAPSLTVTKGSLLPLTANFSPITQTRAVDYRDWSHHIGQTVTVDSKMRALSYTGKLLSQEARTGTFSLQVNNSVMVLPSNDFYLQASSTPQQDNHPSAQYPSIVSYQSTDLSWSPKRTLIFADGVVSLINSAQIHNSATQAIQVKKSLLHYSPNLPLQAKALANTVRMSESNQADYQDNEVTYPLHSVHLAAGTDTLIKLIRLQSAIEKSEHRANIYTSLTSAGQIPLTFSNILTFRLSADAFPGQYQTFWQRDGLLIPSNHTQINIARANHPIEVTSNKSLDISGQLTLINKTSQKLPTTQTWELTVHNHSNKIKTYRVMQSMRGIISQLEGKGVKQINASSAQIEGEIQPQSSQTIRYQVSLKE</sequence>
<protein>
    <recommendedName>
        <fullName evidence="4">DUF4139 domain-containing protein</fullName>
    </recommendedName>
</protein>
<dbReference type="RefSeq" id="WP_115897135.1">
    <property type="nucleotide sequence ID" value="NZ_QUNG01000004.1"/>
</dbReference>
<evidence type="ECO:0000256" key="1">
    <source>
        <dbReference type="SAM" id="SignalP"/>
    </source>
</evidence>
<accession>A0A3E0DNA6</accession>
<evidence type="ECO:0000313" key="2">
    <source>
        <dbReference type="EMBL" id="REG84229.1"/>
    </source>
</evidence>
<feature type="chain" id="PRO_5017651712" description="DUF4139 domain-containing protein" evidence="1">
    <location>
        <begin position="22"/>
        <end position="410"/>
    </location>
</feature>
<dbReference type="EMBL" id="QUNG01000004">
    <property type="protein sequence ID" value="REG84229.1"/>
    <property type="molecule type" value="Genomic_DNA"/>
</dbReference>
<dbReference type="Proteomes" id="UP000256542">
    <property type="component" value="Unassembled WGS sequence"/>
</dbReference>
<dbReference type="AlphaFoldDB" id="A0A3E0DNA6"/>
<gene>
    <name evidence="2" type="ORF">DFP81_104108</name>
</gene>
<evidence type="ECO:0000313" key="3">
    <source>
        <dbReference type="Proteomes" id="UP000256542"/>
    </source>
</evidence>
<reference evidence="2 3" key="1">
    <citation type="submission" date="2018-08" db="EMBL/GenBank/DDBJ databases">
        <title>Genomic Encyclopedia of Type Strains, Phase III (KMG-III): the genomes of soil and plant-associated and newly described type strains.</title>
        <authorList>
            <person name="Whitman W."/>
        </authorList>
    </citation>
    <scope>NUCLEOTIDE SEQUENCE [LARGE SCALE GENOMIC DNA]</scope>
    <source>
        <strain evidence="2 3">CECT 7375</strain>
    </source>
</reference>
<feature type="signal peptide" evidence="1">
    <location>
        <begin position="1"/>
        <end position="21"/>
    </location>
</feature>